<dbReference type="AlphaFoldDB" id="B3RV00"/>
<sequence>RSKKSRSSSEDSYWDCTVCTYRNITTAFKCLMCDVRKGTSTRKPRVSAEIVAQHLAQQINAISSRKPNSHSKKVKKLRPRLKNVDRDSGQQMAVTVGSVTVIITDYKELKSQDKRSDNSS</sequence>
<dbReference type="InterPro" id="IPR039958">
    <property type="entry name" value="RYBP/YAF2"/>
</dbReference>
<accession>B3RV00</accession>
<dbReference type="Pfam" id="PF00641">
    <property type="entry name" value="Zn_ribbon_RanBP"/>
    <property type="match status" value="1"/>
</dbReference>
<evidence type="ECO:0000256" key="4">
    <source>
        <dbReference type="ARBA" id="ARBA00022833"/>
    </source>
</evidence>
<dbReference type="GO" id="GO:0008270">
    <property type="term" value="F:zinc ion binding"/>
    <property type="evidence" value="ECO:0007669"/>
    <property type="project" value="UniProtKB-KW"/>
</dbReference>
<evidence type="ECO:0000256" key="6">
    <source>
        <dbReference type="ARBA" id="ARBA00023163"/>
    </source>
</evidence>
<dbReference type="SUPFAM" id="SSF90209">
    <property type="entry name" value="Ran binding protein zinc finger-like"/>
    <property type="match status" value="1"/>
</dbReference>
<evidence type="ECO:0000256" key="9">
    <source>
        <dbReference type="SAM" id="MobiDB-lite"/>
    </source>
</evidence>
<dbReference type="SMART" id="SM00547">
    <property type="entry name" value="ZnF_RBZ"/>
    <property type="match status" value="1"/>
</dbReference>
<keyword evidence="5" id="KW-0805">Transcription regulation</keyword>
<name>B3RV00_TRIAD</name>
<dbReference type="PhylomeDB" id="B3RV00"/>
<evidence type="ECO:0000256" key="7">
    <source>
        <dbReference type="ARBA" id="ARBA00023242"/>
    </source>
</evidence>
<keyword evidence="3 8" id="KW-0863">Zinc-finger</keyword>
<feature type="compositionally biased region" description="Basic residues" evidence="9">
    <location>
        <begin position="67"/>
        <end position="81"/>
    </location>
</feature>
<dbReference type="PROSITE" id="PS50199">
    <property type="entry name" value="ZF_RANBP2_2"/>
    <property type="match status" value="1"/>
</dbReference>
<dbReference type="OrthoDB" id="10063208at2759"/>
<keyword evidence="7" id="KW-0539">Nucleus</keyword>
<proteinExistence type="predicted"/>
<dbReference type="Proteomes" id="UP000009022">
    <property type="component" value="Unassembled WGS sequence"/>
</dbReference>
<feature type="non-terminal residue" evidence="11">
    <location>
        <position position="120"/>
    </location>
</feature>
<dbReference type="RefSeq" id="XP_002111440.1">
    <property type="nucleotide sequence ID" value="XM_002111404.1"/>
</dbReference>
<organism evidence="11 12">
    <name type="scientific">Trichoplax adhaerens</name>
    <name type="common">Trichoplax reptans</name>
    <dbReference type="NCBI Taxonomy" id="10228"/>
    <lineage>
        <taxon>Eukaryota</taxon>
        <taxon>Metazoa</taxon>
        <taxon>Placozoa</taxon>
        <taxon>Uniplacotomia</taxon>
        <taxon>Trichoplacea</taxon>
        <taxon>Trichoplacidae</taxon>
        <taxon>Trichoplax</taxon>
    </lineage>
</organism>
<dbReference type="InParanoid" id="B3RV00"/>
<keyword evidence="2" id="KW-0479">Metal-binding</keyword>
<dbReference type="GO" id="GO:0045893">
    <property type="term" value="P:positive regulation of DNA-templated transcription"/>
    <property type="evidence" value="ECO:0007669"/>
    <property type="project" value="InterPro"/>
</dbReference>
<keyword evidence="6" id="KW-0804">Transcription</keyword>
<keyword evidence="4" id="KW-0862">Zinc</keyword>
<protein>
    <recommendedName>
        <fullName evidence="10">RanBP2-type domain-containing protein</fullName>
    </recommendedName>
</protein>
<evidence type="ECO:0000259" key="10">
    <source>
        <dbReference type="PROSITE" id="PS50199"/>
    </source>
</evidence>
<dbReference type="GeneID" id="6753162"/>
<dbReference type="FunCoup" id="B3RV00">
    <property type="interactions" value="1437"/>
</dbReference>
<dbReference type="InterPro" id="IPR033774">
    <property type="entry name" value="YAF2_RYBP"/>
</dbReference>
<dbReference type="PROSITE" id="PS01358">
    <property type="entry name" value="ZF_RANBP2_1"/>
    <property type="match status" value="1"/>
</dbReference>
<keyword evidence="12" id="KW-1185">Reference proteome</keyword>
<dbReference type="PANTHER" id="PTHR12920">
    <property type="entry name" value="RYBP AND YAF2-RELATED"/>
    <property type="match status" value="1"/>
</dbReference>
<evidence type="ECO:0000313" key="12">
    <source>
        <dbReference type="Proteomes" id="UP000009022"/>
    </source>
</evidence>
<comment type="subcellular location">
    <subcellularLocation>
        <location evidence="1">Nucleus</location>
    </subcellularLocation>
</comment>
<feature type="domain" description="RanBP2-type" evidence="10">
    <location>
        <begin position="10"/>
        <end position="39"/>
    </location>
</feature>
<reference evidence="11 12" key="1">
    <citation type="journal article" date="2008" name="Nature">
        <title>The Trichoplax genome and the nature of placozoans.</title>
        <authorList>
            <person name="Srivastava M."/>
            <person name="Begovic E."/>
            <person name="Chapman J."/>
            <person name="Putnam N.H."/>
            <person name="Hellsten U."/>
            <person name="Kawashima T."/>
            <person name="Kuo A."/>
            <person name="Mitros T."/>
            <person name="Salamov A."/>
            <person name="Carpenter M.L."/>
            <person name="Signorovitch A.Y."/>
            <person name="Moreno M.A."/>
            <person name="Kamm K."/>
            <person name="Grimwood J."/>
            <person name="Schmutz J."/>
            <person name="Shapiro H."/>
            <person name="Grigoriev I.V."/>
            <person name="Buss L.W."/>
            <person name="Schierwater B."/>
            <person name="Dellaporta S.L."/>
            <person name="Rokhsar D.S."/>
        </authorList>
    </citation>
    <scope>NUCLEOTIDE SEQUENCE [LARGE SCALE GENOMIC DNA]</scope>
    <source>
        <strain evidence="11 12">Grell-BS-1999</strain>
    </source>
</reference>
<evidence type="ECO:0000313" key="11">
    <source>
        <dbReference type="EMBL" id="EDV25407.1"/>
    </source>
</evidence>
<dbReference type="HOGENOM" id="CLU_095374_1_0_1"/>
<dbReference type="STRING" id="10228.B3RV00"/>
<dbReference type="InterPro" id="IPR001876">
    <property type="entry name" value="Znf_RanBP2"/>
</dbReference>
<dbReference type="KEGG" id="tad:TRIADDRAFT_7760"/>
<dbReference type="GO" id="GO:0005634">
    <property type="term" value="C:nucleus"/>
    <property type="evidence" value="ECO:0007669"/>
    <property type="project" value="UniProtKB-SubCell"/>
</dbReference>
<feature type="region of interest" description="Disordered" evidence="9">
    <location>
        <begin position="62"/>
        <end position="90"/>
    </location>
</feature>
<evidence type="ECO:0000256" key="8">
    <source>
        <dbReference type="PROSITE-ProRule" id="PRU00322"/>
    </source>
</evidence>
<dbReference type="InterPro" id="IPR036443">
    <property type="entry name" value="Znf_RanBP2_sf"/>
</dbReference>
<evidence type="ECO:0000256" key="2">
    <source>
        <dbReference type="ARBA" id="ARBA00022723"/>
    </source>
</evidence>
<dbReference type="Gene3D" id="4.10.1060.10">
    <property type="entry name" value="Zinc finger, RanBP2-type"/>
    <property type="match status" value="1"/>
</dbReference>
<dbReference type="Pfam" id="PF17219">
    <property type="entry name" value="YAF2_RYBP"/>
    <property type="match status" value="1"/>
</dbReference>
<dbReference type="eggNOG" id="KOG4477">
    <property type="taxonomic scope" value="Eukaryota"/>
</dbReference>
<gene>
    <name evidence="11" type="ORF">TRIADDRAFT_7760</name>
</gene>
<dbReference type="OMA" id="DERYWDC"/>
<dbReference type="EMBL" id="DS985244">
    <property type="protein sequence ID" value="EDV25407.1"/>
    <property type="molecule type" value="Genomic_DNA"/>
</dbReference>
<feature type="non-terminal residue" evidence="11">
    <location>
        <position position="1"/>
    </location>
</feature>
<dbReference type="PANTHER" id="PTHR12920:SF4">
    <property type="entry name" value="GEO03726P1"/>
    <property type="match status" value="1"/>
</dbReference>
<dbReference type="CTD" id="6753162"/>
<evidence type="ECO:0000256" key="5">
    <source>
        <dbReference type="ARBA" id="ARBA00023015"/>
    </source>
</evidence>
<evidence type="ECO:0000256" key="1">
    <source>
        <dbReference type="ARBA" id="ARBA00004123"/>
    </source>
</evidence>
<evidence type="ECO:0000256" key="3">
    <source>
        <dbReference type="ARBA" id="ARBA00022771"/>
    </source>
</evidence>